<feature type="transmembrane region" description="Helical" evidence="8">
    <location>
        <begin position="168"/>
        <end position="195"/>
    </location>
</feature>
<evidence type="ECO:0000256" key="8">
    <source>
        <dbReference type="SAM" id="Phobius"/>
    </source>
</evidence>
<accession>A0A8D3AT59</accession>
<evidence type="ECO:0000256" key="1">
    <source>
        <dbReference type="ARBA" id="ARBA00004141"/>
    </source>
</evidence>
<name>A0A8D3AT59_SCOMX</name>
<evidence type="ECO:0000256" key="5">
    <source>
        <dbReference type="ARBA" id="ARBA00023136"/>
    </source>
</evidence>
<dbReference type="Pfam" id="PF00001">
    <property type="entry name" value="7tm_1"/>
    <property type="match status" value="1"/>
</dbReference>
<comment type="subcellular location">
    <subcellularLocation>
        <location evidence="1">Membrane</location>
        <topology evidence="1">Multi-pass membrane protein</topology>
    </subcellularLocation>
</comment>
<evidence type="ECO:0000256" key="6">
    <source>
        <dbReference type="ARBA" id="ARBA00023170"/>
    </source>
</evidence>
<sequence length="250" mass="28538">MIYRRSNRCLELPQDFWIPINLDTNNITLLSPFPGPSGSSWGQGRLLRHGRIYAFRFCDWHCHQRPHRRIGPSNARSSDRGFSGAYIAVAVIPGMVGLWSLAMVGIERWLVNYKPLSNSVFKPDHALTYTRWPCDYLSRYIPEGLQCSCGPDWYTTNYTNNKYNSESYVMFLFCSCFAVPFATIIFCYAQLLITLKMAQAESSSTQKAEREVSRMVVVVVMGFLVCWTPYASFALWVVNNLNEVPKVAPA</sequence>
<evidence type="ECO:0000256" key="7">
    <source>
        <dbReference type="ARBA" id="ARBA00023224"/>
    </source>
</evidence>
<feature type="domain" description="G-protein coupled receptors family 1 profile" evidence="9">
    <location>
        <begin position="149"/>
        <end position="250"/>
    </location>
</feature>
<dbReference type="Proteomes" id="UP000694558">
    <property type="component" value="Chromosome 6"/>
</dbReference>
<dbReference type="GO" id="GO:0004930">
    <property type="term" value="F:G protein-coupled receptor activity"/>
    <property type="evidence" value="ECO:0007669"/>
    <property type="project" value="UniProtKB-KW"/>
</dbReference>
<evidence type="ECO:0000313" key="10">
    <source>
        <dbReference type="Ensembl" id="ENSSMAP00000023114.2"/>
    </source>
</evidence>
<dbReference type="SUPFAM" id="SSF81321">
    <property type="entry name" value="Family A G protein-coupled receptor-like"/>
    <property type="match status" value="1"/>
</dbReference>
<reference evidence="10" key="1">
    <citation type="submission" date="2023-05" db="EMBL/GenBank/DDBJ databases">
        <title>High-quality long-read genome of Scophthalmus maximus.</title>
        <authorList>
            <person name="Lien S."/>
            <person name="Martinez P."/>
        </authorList>
    </citation>
    <scope>NUCLEOTIDE SEQUENCE [LARGE SCALE GENOMIC DNA]</scope>
</reference>
<evidence type="ECO:0000256" key="3">
    <source>
        <dbReference type="ARBA" id="ARBA00022989"/>
    </source>
</evidence>
<dbReference type="GO" id="GO:0016020">
    <property type="term" value="C:membrane"/>
    <property type="evidence" value="ECO:0007669"/>
    <property type="project" value="UniProtKB-SubCell"/>
</dbReference>
<proteinExistence type="predicted"/>
<dbReference type="Gene3D" id="1.20.1070.10">
    <property type="entry name" value="Rhodopsin 7-helix transmembrane proteins"/>
    <property type="match status" value="1"/>
</dbReference>
<dbReference type="Ensembl" id="ENSSMAT00000023357.2">
    <property type="protein sequence ID" value="ENSSMAP00000023114.2"/>
    <property type="gene ID" value="ENSSMAG00000014006.2"/>
</dbReference>
<dbReference type="PROSITE" id="PS50262">
    <property type="entry name" value="G_PROTEIN_RECEP_F1_2"/>
    <property type="match status" value="1"/>
</dbReference>
<dbReference type="PRINTS" id="PR00237">
    <property type="entry name" value="GPCRRHODOPSN"/>
</dbReference>
<keyword evidence="5 8" id="KW-0472">Membrane</keyword>
<dbReference type="InterPro" id="IPR017452">
    <property type="entry name" value="GPCR_Rhodpsn_7TM"/>
</dbReference>
<protein>
    <submittedName>
        <fullName evidence="10">Opsin 1 (cone pigments), short-wave-sensitive 2</fullName>
    </submittedName>
</protein>
<dbReference type="InterPro" id="IPR050125">
    <property type="entry name" value="GPCR_opsins"/>
</dbReference>
<evidence type="ECO:0000256" key="4">
    <source>
        <dbReference type="ARBA" id="ARBA00023040"/>
    </source>
</evidence>
<dbReference type="InterPro" id="IPR000276">
    <property type="entry name" value="GPCR_Rhodpsn"/>
</dbReference>
<keyword evidence="2 8" id="KW-0812">Transmembrane</keyword>
<reference evidence="10" key="2">
    <citation type="submission" date="2025-08" db="UniProtKB">
        <authorList>
            <consortium name="Ensembl"/>
        </authorList>
    </citation>
    <scope>IDENTIFICATION</scope>
</reference>
<evidence type="ECO:0000259" key="9">
    <source>
        <dbReference type="PROSITE" id="PS50262"/>
    </source>
</evidence>
<keyword evidence="4" id="KW-0297">G-protein coupled receptor</keyword>
<feature type="transmembrane region" description="Helical" evidence="8">
    <location>
        <begin position="216"/>
        <end position="238"/>
    </location>
</feature>
<keyword evidence="6" id="KW-0675">Receptor</keyword>
<dbReference type="AlphaFoldDB" id="A0A8D3AT59"/>
<keyword evidence="3 8" id="KW-1133">Transmembrane helix</keyword>
<organism evidence="10 11">
    <name type="scientific">Scophthalmus maximus</name>
    <name type="common">Turbot</name>
    <name type="synonym">Psetta maxima</name>
    <dbReference type="NCBI Taxonomy" id="52904"/>
    <lineage>
        <taxon>Eukaryota</taxon>
        <taxon>Metazoa</taxon>
        <taxon>Chordata</taxon>
        <taxon>Craniata</taxon>
        <taxon>Vertebrata</taxon>
        <taxon>Euteleostomi</taxon>
        <taxon>Actinopterygii</taxon>
        <taxon>Neopterygii</taxon>
        <taxon>Teleostei</taxon>
        <taxon>Neoteleostei</taxon>
        <taxon>Acanthomorphata</taxon>
        <taxon>Carangaria</taxon>
        <taxon>Pleuronectiformes</taxon>
        <taxon>Pleuronectoidei</taxon>
        <taxon>Scophthalmidae</taxon>
        <taxon>Scophthalmus</taxon>
    </lineage>
</organism>
<feature type="transmembrane region" description="Helical" evidence="8">
    <location>
        <begin position="85"/>
        <end position="106"/>
    </location>
</feature>
<dbReference type="PANTHER" id="PTHR24240">
    <property type="entry name" value="OPSIN"/>
    <property type="match status" value="1"/>
</dbReference>
<evidence type="ECO:0000256" key="2">
    <source>
        <dbReference type="ARBA" id="ARBA00022692"/>
    </source>
</evidence>
<keyword evidence="7" id="KW-0807">Transducer</keyword>
<dbReference type="GeneTree" id="ENSGT01030000234549"/>
<evidence type="ECO:0000313" key="11">
    <source>
        <dbReference type="Proteomes" id="UP000694558"/>
    </source>
</evidence>